<dbReference type="Pfam" id="PF13416">
    <property type="entry name" value="SBP_bac_8"/>
    <property type="match status" value="1"/>
</dbReference>
<gene>
    <name evidence="2" type="ORF">CCR87_04885</name>
</gene>
<name>A0A934WIE6_9RHOB</name>
<comment type="caution">
    <text evidence="2">The sequence shown here is derived from an EMBL/GenBank/DDBJ whole genome shotgun (WGS) entry which is preliminary data.</text>
</comment>
<keyword evidence="3" id="KW-1185">Reference proteome</keyword>
<dbReference type="EMBL" id="NHSD01000153">
    <property type="protein sequence ID" value="MBK5926687.1"/>
    <property type="molecule type" value="Genomic_DNA"/>
</dbReference>
<sequence length="336" mass="36731">MAGALIAAPATSETLTVSSWGGVYQDAQRALYFTPFAEAFGVTVLEDEFGGGVGVLRAQVMSGTPTWNVVQVEAEELTLGCEEGLFVPIDYDLLDFGPEDFIPGAATECGVGTIVWSKVLTYDANRVDIAPESWADFWDTDTWPGTRGLRRGAQYNLEFALMADGVAPDAVYDVLRTPEGVDRAFAKLDELRDSVIWWQAGAQPLQMLAAGEVVMSTVYNGRVTASNRTGGTDFRVVWPGSIYAIDSWVIVEGTPNVDTAHAFINYTIAPERQAQMPEFIAYGTTVTAASDFVPEEFAADLPTTPGNIEQAIEFDTEFWVENIESLTERFDRWAAR</sequence>
<evidence type="ECO:0000313" key="2">
    <source>
        <dbReference type="EMBL" id="MBK5926687.1"/>
    </source>
</evidence>
<accession>A0A934WIE6</accession>
<dbReference type="InterPro" id="IPR006059">
    <property type="entry name" value="SBP"/>
</dbReference>
<dbReference type="SUPFAM" id="SSF53850">
    <property type="entry name" value="Periplasmic binding protein-like II"/>
    <property type="match status" value="1"/>
</dbReference>
<dbReference type="AlphaFoldDB" id="A0A934WIE6"/>
<reference evidence="2" key="2">
    <citation type="journal article" date="2020" name="Microorganisms">
        <title>Osmotic Adaptation and Compatible Solute Biosynthesis of Phototrophic Bacteria as Revealed from Genome Analyses.</title>
        <authorList>
            <person name="Imhoff J.F."/>
            <person name="Rahn T."/>
            <person name="Kunzel S."/>
            <person name="Keller A."/>
            <person name="Neulinger S.C."/>
        </authorList>
    </citation>
    <scope>NUCLEOTIDE SEQUENCE</scope>
    <source>
        <strain evidence="2">LMG 28126</strain>
    </source>
</reference>
<evidence type="ECO:0000313" key="3">
    <source>
        <dbReference type="Proteomes" id="UP000706333"/>
    </source>
</evidence>
<dbReference type="Gene3D" id="3.40.190.10">
    <property type="entry name" value="Periplasmic binding protein-like II"/>
    <property type="match status" value="2"/>
</dbReference>
<keyword evidence="1" id="KW-0732">Signal</keyword>
<evidence type="ECO:0000256" key="1">
    <source>
        <dbReference type="ARBA" id="ARBA00022729"/>
    </source>
</evidence>
<dbReference type="Proteomes" id="UP000706333">
    <property type="component" value="Unassembled WGS sequence"/>
</dbReference>
<reference evidence="2" key="1">
    <citation type="submission" date="2017-05" db="EMBL/GenBank/DDBJ databases">
        <authorList>
            <person name="Imhoff J.F."/>
            <person name="Rahn T."/>
            <person name="Kuenzel S."/>
            <person name="Neulinger S.C."/>
        </authorList>
    </citation>
    <scope>NUCLEOTIDE SEQUENCE</scope>
    <source>
        <strain evidence="2">LMG 28126</strain>
    </source>
</reference>
<protein>
    <submittedName>
        <fullName evidence="2">Spermidine/putrescine ABC transporter substrate-binding protein</fullName>
    </submittedName>
</protein>
<dbReference type="CDD" id="cd13589">
    <property type="entry name" value="PBP2_polyamine_RpCGA009"/>
    <property type="match status" value="1"/>
</dbReference>
<dbReference type="PANTHER" id="PTHR30222">
    <property type="entry name" value="SPERMIDINE/PUTRESCINE-BINDING PERIPLASMIC PROTEIN"/>
    <property type="match status" value="1"/>
</dbReference>
<organism evidence="2 3">
    <name type="scientific">Rhodobaculum claviforme</name>
    <dbReference type="NCBI Taxonomy" id="1549854"/>
    <lineage>
        <taxon>Bacteria</taxon>
        <taxon>Pseudomonadati</taxon>
        <taxon>Pseudomonadota</taxon>
        <taxon>Alphaproteobacteria</taxon>
        <taxon>Rhodobacterales</taxon>
        <taxon>Paracoccaceae</taxon>
        <taxon>Rhodobaculum</taxon>
    </lineage>
</organism>
<proteinExistence type="predicted"/>
<dbReference type="PANTHER" id="PTHR30222:SF2">
    <property type="entry name" value="ABC TRANSPORTER SUBSTRATE-BINDING PROTEIN"/>
    <property type="match status" value="1"/>
</dbReference>